<feature type="signal peptide" evidence="1">
    <location>
        <begin position="1"/>
        <end position="15"/>
    </location>
</feature>
<reference evidence="3 4" key="1">
    <citation type="submission" date="2020-11" db="EMBL/GenBank/DDBJ databases">
        <title>Hymenobacter sp.</title>
        <authorList>
            <person name="Kim M.K."/>
        </authorList>
    </citation>
    <scope>NUCLEOTIDE SEQUENCE [LARGE SCALE GENOMIC DNA]</scope>
    <source>
        <strain evidence="3 4">BT594</strain>
    </source>
</reference>
<protein>
    <submittedName>
        <fullName evidence="3">YceI family protein</fullName>
    </submittedName>
</protein>
<evidence type="ECO:0000259" key="2">
    <source>
        <dbReference type="Pfam" id="PF04264"/>
    </source>
</evidence>
<dbReference type="PANTHER" id="PTHR34406">
    <property type="entry name" value="PROTEIN YCEI"/>
    <property type="match status" value="1"/>
</dbReference>
<sequence>MLLSLLLSTASSALAQGKYLTRTGRISFFSSAPLEDIEAHNEQVAAVFDLQTGQLAFTVPMRAFVFRNGLMQEHFNENYVESEKYPRATFAGQLAGWSAAETLAPGTTRNVTVEGDLTIHGVKRRVRVPGTLALRGNALAVNAKFVVAPADYQIEIPLLVREHIAKTVTITVALTCPPQP</sequence>
<dbReference type="SUPFAM" id="SSF101874">
    <property type="entry name" value="YceI-like"/>
    <property type="match status" value="1"/>
</dbReference>
<accession>A0ABS0KYA0</accession>
<name>A0ABS0KYA0_9BACT</name>
<dbReference type="Pfam" id="PF04264">
    <property type="entry name" value="YceI"/>
    <property type="match status" value="1"/>
</dbReference>
<feature type="chain" id="PRO_5046267196" evidence="1">
    <location>
        <begin position="16"/>
        <end position="180"/>
    </location>
</feature>
<evidence type="ECO:0000313" key="4">
    <source>
        <dbReference type="Proteomes" id="UP000601099"/>
    </source>
</evidence>
<evidence type="ECO:0000313" key="3">
    <source>
        <dbReference type="EMBL" id="MBG8552813.1"/>
    </source>
</evidence>
<dbReference type="Proteomes" id="UP000601099">
    <property type="component" value="Unassembled WGS sequence"/>
</dbReference>
<dbReference type="Gene3D" id="2.40.128.110">
    <property type="entry name" value="Lipid/polyisoprenoid-binding, YceI-like"/>
    <property type="match status" value="1"/>
</dbReference>
<gene>
    <name evidence="3" type="ORF">I5L79_04600</name>
</gene>
<dbReference type="InterPro" id="IPR036761">
    <property type="entry name" value="TTHA0802/YceI-like_sf"/>
</dbReference>
<dbReference type="EMBL" id="JADWYK010000002">
    <property type="protein sequence ID" value="MBG8552813.1"/>
    <property type="molecule type" value="Genomic_DNA"/>
</dbReference>
<evidence type="ECO:0000256" key="1">
    <source>
        <dbReference type="SAM" id="SignalP"/>
    </source>
</evidence>
<organism evidence="3 4">
    <name type="scientific">Hymenobacter guriensis</name>
    <dbReference type="NCBI Taxonomy" id="2793065"/>
    <lineage>
        <taxon>Bacteria</taxon>
        <taxon>Pseudomonadati</taxon>
        <taxon>Bacteroidota</taxon>
        <taxon>Cytophagia</taxon>
        <taxon>Cytophagales</taxon>
        <taxon>Hymenobacteraceae</taxon>
        <taxon>Hymenobacter</taxon>
    </lineage>
</organism>
<dbReference type="PANTHER" id="PTHR34406:SF1">
    <property type="entry name" value="PROTEIN YCEI"/>
    <property type="match status" value="1"/>
</dbReference>
<keyword evidence="4" id="KW-1185">Reference proteome</keyword>
<feature type="domain" description="Lipid/polyisoprenoid-binding YceI-like" evidence="2">
    <location>
        <begin position="43"/>
        <end position="175"/>
    </location>
</feature>
<dbReference type="InterPro" id="IPR007372">
    <property type="entry name" value="Lipid/polyisoprenoid-bd_YceI"/>
</dbReference>
<proteinExistence type="predicted"/>
<comment type="caution">
    <text evidence="3">The sequence shown here is derived from an EMBL/GenBank/DDBJ whole genome shotgun (WGS) entry which is preliminary data.</text>
</comment>
<keyword evidence="1" id="KW-0732">Signal</keyword>